<organism evidence="1 2">
    <name type="scientific">Shewanella electrica</name>
    <dbReference type="NCBI Taxonomy" id="515560"/>
    <lineage>
        <taxon>Bacteria</taxon>
        <taxon>Pseudomonadati</taxon>
        <taxon>Pseudomonadota</taxon>
        <taxon>Gammaproteobacteria</taxon>
        <taxon>Alteromonadales</taxon>
        <taxon>Shewanellaceae</taxon>
        <taxon>Shewanella</taxon>
    </lineage>
</organism>
<dbReference type="SUPFAM" id="SSF159238">
    <property type="entry name" value="SO1590-like"/>
    <property type="match status" value="1"/>
</dbReference>
<dbReference type="Pfam" id="PF11528">
    <property type="entry name" value="DUF3224"/>
    <property type="match status" value="1"/>
</dbReference>
<keyword evidence="2" id="KW-1185">Reference proteome</keyword>
<dbReference type="Proteomes" id="UP001201549">
    <property type="component" value="Unassembled WGS sequence"/>
</dbReference>
<protein>
    <submittedName>
        <fullName evidence="1">DUF3224 domain-containing protein</fullName>
    </submittedName>
</protein>
<comment type="caution">
    <text evidence="1">The sequence shown here is derived from an EMBL/GenBank/DDBJ whole genome shotgun (WGS) entry which is preliminary data.</text>
</comment>
<reference evidence="2" key="2">
    <citation type="submission" date="2023-07" db="EMBL/GenBank/DDBJ databases">
        <title>Shewanella mangrovi sp. nov., an acetaldehyde- degrading bacterium isolated from mangrove sediment.</title>
        <authorList>
            <person name="Liu Y."/>
        </authorList>
    </citation>
    <scope>NUCLEOTIDE SEQUENCE [LARGE SCALE GENOMIC DNA]</scope>
    <source>
        <strain evidence="2">C32</strain>
    </source>
</reference>
<accession>A0ABT2FFZ8</accession>
<dbReference type="InterPro" id="IPR021607">
    <property type="entry name" value="DUF3224"/>
</dbReference>
<evidence type="ECO:0000313" key="1">
    <source>
        <dbReference type="EMBL" id="MCS4554837.1"/>
    </source>
</evidence>
<dbReference type="Gene3D" id="2.40.350.10">
    <property type="entry name" value="SO1590-like"/>
    <property type="match status" value="1"/>
</dbReference>
<dbReference type="EMBL" id="JAKOGG010000001">
    <property type="protein sequence ID" value="MCS4554837.1"/>
    <property type="molecule type" value="Genomic_DNA"/>
</dbReference>
<name>A0ABT2FFZ8_9GAMM</name>
<sequence>MMPAIMSPKCQPAAMLSRWRSTMVRCIVMLSFGGVMLTVTATENPQAQVPHEESTMTTLAVSGSFDVNVEPQQDDDAPAGRMILRKQYHGAMSGVGVGQMLSKRIANGAAAYSAIEEFVGSVDGKQGAFTLVHSGFMNGGEQTLKIYILPGSGIGELSNISGTMDIIQQNGEHQYQLRYVLD</sequence>
<reference evidence="1 2" key="1">
    <citation type="submission" date="2022-02" db="EMBL/GenBank/DDBJ databases">
        <authorList>
            <person name="Zhuang L."/>
        </authorList>
    </citation>
    <scope>NUCLEOTIDE SEQUENCE [LARGE SCALE GENOMIC DNA]</scope>
    <source>
        <strain evidence="1 2">C32</strain>
    </source>
</reference>
<evidence type="ECO:0000313" key="2">
    <source>
        <dbReference type="Proteomes" id="UP001201549"/>
    </source>
</evidence>
<dbReference type="RefSeq" id="WP_238894099.1">
    <property type="nucleotide sequence ID" value="NZ_JAKOGG010000001.1"/>
</dbReference>
<gene>
    <name evidence="1" type="ORF">L9G74_00110</name>
</gene>
<dbReference type="InterPro" id="IPR023159">
    <property type="entry name" value="SO1590-like_sf"/>
</dbReference>
<proteinExistence type="predicted"/>